<dbReference type="AlphaFoldDB" id="A0A9X1U2L1"/>
<dbReference type="EMBL" id="JAIRBA010000030">
    <property type="protein sequence ID" value="MCG2419990.1"/>
    <property type="molecule type" value="Genomic_DNA"/>
</dbReference>
<evidence type="ECO:0000313" key="1">
    <source>
        <dbReference type="EMBL" id="MCG2419990.1"/>
    </source>
</evidence>
<keyword evidence="2" id="KW-1185">Reference proteome</keyword>
<dbReference type="RefSeq" id="WP_237603774.1">
    <property type="nucleotide sequence ID" value="NZ_JAIRBA010000030.1"/>
</dbReference>
<dbReference type="Proteomes" id="UP001139461">
    <property type="component" value="Unassembled WGS sequence"/>
</dbReference>
<gene>
    <name evidence="1" type="ORF">K8089_13250</name>
</gene>
<organism evidence="1 2">
    <name type="scientific">Aequorivita vitellina</name>
    <dbReference type="NCBI Taxonomy" id="2874475"/>
    <lineage>
        <taxon>Bacteria</taxon>
        <taxon>Pseudomonadati</taxon>
        <taxon>Bacteroidota</taxon>
        <taxon>Flavobacteriia</taxon>
        <taxon>Flavobacteriales</taxon>
        <taxon>Flavobacteriaceae</taxon>
        <taxon>Aequorivita</taxon>
    </lineage>
</organism>
<comment type="caution">
    <text evidence="1">The sequence shown here is derived from an EMBL/GenBank/DDBJ whole genome shotgun (WGS) entry which is preliminary data.</text>
</comment>
<protein>
    <submittedName>
        <fullName evidence="1">Uncharacterized protein</fullName>
    </submittedName>
</protein>
<evidence type="ECO:0000313" key="2">
    <source>
        <dbReference type="Proteomes" id="UP001139461"/>
    </source>
</evidence>
<reference evidence="1" key="1">
    <citation type="submission" date="2021-09" db="EMBL/GenBank/DDBJ databases">
        <title>Genome of Aequorivita sp. strain F47161.</title>
        <authorList>
            <person name="Wang Y."/>
        </authorList>
    </citation>
    <scope>NUCLEOTIDE SEQUENCE</scope>
    <source>
        <strain evidence="1">F47161</strain>
    </source>
</reference>
<accession>A0A9X1U2L1</accession>
<sequence>MENHDNSPNKRQGKTTNKSTQLKTIFNYLQNHIATASMVTDATGIPQKCITRYKRDLEKQGLLAEVKKGYCKITNHLAWYITTNKNHFPQSNQLKMF</sequence>
<proteinExistence type="predicted"/>
<name>A0A9X1U2L1_9FLAO</name>